<evidence type="ECO:0000259" key="2">
    <source>
        <dbReference type="SMART" id="SM00834"/>
    </source>
</evidence>
<dbReference type="PANTHER" id="PTHR34404">
    <property type="entry name" value="REGULATORY PROTEIN, FMDB FAMILY"/>
    <property type="match status" value="1"/>
</dbReference>
<dbReference type="eggNOG" id="COG2331">
    <property type="taxonomic scope" value="Bacteria"/>
</dbReference>
<dbReference type="EnsemblBacteria" id="ABF39039">
    <property type="protein sequence ID" value="ABF39039"/>
    <property type="gene ID" value="Acid345_0034"/>
</dbReference>
<dbReference type="Pfam" id="PF09723">
    <property type="entry name" value="Zn_ribbon_8"/>
    <property type="match status" value="1"/>
</dbReference>
<feature type="region of interest" description="Disordered" evidence="1">
    <location>
        <begin position="62"/>
        <end position="99"/>
    </location>
</feature>
<evidence type="ECO:0000256" key="1">
    <source>
        <dbReference type="SAM" id="MobiDB-lite"/>
    </source>
</evidence>
<sequence length="99" mass="10879">MPLYEYECKQCRERFEKIQKFSDEPEKVCPKCGGEVERLLSAPAVQFKGEGWYVTDYAKKKGGAAKSSSTDSTSSEKKSESAPASAETPKPSTSSDKKS</sequence>
<dbReference type="NCBIfam" id="TIGR02605">
    <property type="entry name" value="CxxC_CxxC_SSSS"/>
    <property type="match status" value="1"/>
</dbReference>
<feature type="domain" description="Putative regulatory protein FmdB zinc ribbon" evidence="2">
    <location>
        <begin position="1"/>
        <end position="41"/>
    </location>
</feature>
<name>Q1IVR1_KORVE</name>
<dbReference type="PANTHER" id="PTHR34404:SF2">
    <property type="entry name" value="CONSERVED SERINE RICH PROTEIN"/>
    <property type="match status" value="1"/>
</dbReference>
<gene>
    <name evidence="3" type="ordered locus">Acid345_0034</name>
</gene>
<dbReference type="SMART" id="SM00834">
    <property type="entry name" value="CxxC_CXXC_SSSS"/>
    <property type="match status" value="1"/>
</dbReference>
<protein>
    <submittedName>
        <fullName evidence="3">Type I antifreeze protein</fullName>
    </submittedName>
</protein>
<dbReference type="Proteomes" id="UP000002432">
    <property type="component" value="Chromosome"/>
</dbReference>
<reference evidence="3 4" key="1">
    <citation type="journal article" date="2009" name="Appl. Environ. Microbiol.">
        <title>Three genomes from the phylum Acidobacteria provide insight into the lifestyles of these microorganisms in soils.</title>
        <authorList>
            <person name="Ward N.L."/>
            <person name="Challacombe J.F."/>
            <person name="Janssen P.H."/>
            <person name="Henrissat B."/>
            <person name="Coutinho P.M."/>
            <person name="Wu M."/>
            <person name="Xie G."/>
            <person name="Haft D.H."/>
            <person name="Sait M."/>
            <person name="Badger J."/>
            <person name="Barabote R.D."/>
            <person name="Bradley B."/>
            <person name="Brettin T.S."/>
            <person name="Brinkac L.M."/>
            <person name="Bruce D."/>
            <person name="Creasy T."/>
            <person name="Daugherty S.C."/>
            <person name="Davidsen T.M."/>
            <person name="DeBoy R.T."/>
            <person name="Detter J.C."/>
            <person name="Dodson R.J."/>
            <person name="Durkin A.S."/>
            <person name="Ganapathy A."/>
            <person name="Gwinn-Giglio M."/>
            <person name="Han C.S."/>
            <person name="Khouri H."/>
            <person name="Kiss H."/>
            <person name="Kothari S.P."/>
            <person name="Madupu R."/>
            <person name="Nelson K.E."/>
            <person name="Nelson W.C."/>
            <person name="Paulsen I."/>
            <person name="Penn K."/>
            <person name="Ren Q."/>
            <person name="Rosovitz M.J."/>
            <person name="Selengut J.D."/>
            <person name="Shrivastava S."/>
            <person name="Sullivan S.A."/>
            <person name="Tapia R."/>
            <person name="Thompson L.S."/>
            <person name="Watkins K.L."/>
            <person name="Yang Q."/>
            <person name="Yu C."/>
            <person name="Zafar N."/>
            <person name="Zhou L."/>
            <person name="Kuske C.R."/>
        </authorList>
    </citation>
    <scope>NUCLEOTIDE SEQUENCE [LARGE SCALE GENOMIC DNA]</scope>
    <source>
        <strain evidence="3 4">Ellin345</strain>
    </source>
</reference>
<keyword evidence="4" id="KW-1185">Reference proteome</keyword>
<dbReference type="InterPro" id="IPR013429">
    <property type="entry name" value="Regulatory_FmdB_Zinc_ribbon"/>
</dbReference>
<evidence type="ECO:0000313" key="3">
    <source>
        <dbReference type="EMBL" id="ABF39039.1"/>
    </source>
</evidence>
<organism evidence="3 4">
    <name type="scientific">Koribacter versatilis (strain Ellin345)</name>
    <dbReference type="NCBI Taxonomy" id="204669"/>
    <lineage>
        <taxon>Bacteria</taxon>
        <taxon>Pseudomonadati</taxon>
        <taxon>Acidobacteriota</taxon>
        <taxon>Terriglobia</taxon>
        <taxon>Terriglobales</taxon>
        <taxon>Candidatus Korobacteraceae</taxon>
        <taxon>Candidatus Korobacter</taxon>
    </lineage>
</organism>
<evidence type="ECO:0000313" key="4">
    <source>
        <dbReference type="Proteomes" id="UP000002432"/>
    </source>
</evidence>
<dbReference type="EMBL" id="CP000360">
    <property type="protein sequence ID" value="ABF39039.1"/>
    <property type="molecule type" value="Genomic_DNA"/>
</dbReference>
<feature type="compositionally biased region" description="Low complexity" evidence="1">
    <location>
        <begin position="81"/>
        <end position="99"/>
    </location>
</feature>
<proteinExistence type="predicted"/>
<dbReference type="RefSeq" id="WP_011520841.1">
    <property type="nucleotide sequence ID" value="NC_008009.1"/>
</dbReference>
<dbReference type="HOGENOM" id="CLU_136025_3_1_0"/>
<accession>Q1IVR1</accession>
<dbReference type="AlphaFoldDB" id="Q1IVR1"/>
<dbReference type="KEGG" id="aba:Acid345_0034"/>
<dbReference type="OrthoDB" id="9813321at2"/>
<feature type="compositionally biased region" description="Low complexity" evidence="1">
    <location>
        <begin position="64"/>
        <end position="73"/>
    </location>
</feature>